<proteinExistence type="predicted"/>
<name>A0A8J5QIK2_9ASCO</name>
<dbReference type="GO" id="GO:0008897">
    <property type="term" value="F:holo-[acyl-carrier-protein] synthase activity"/>
    <property type="evidence" value="ECO:0007669"/>
    <property type="project" value="InterPro"/>
</dbReference>
<dbReference type="OrthoDB" id="15433at2759"/>
<dbReference type="AlphaFoldDB" id="A0A8J5QIK2"/>
<comment type="caution">
    <text evidence="2">The sequence shown here is derived from an EMBL/GenBank/DDBJ whole genome shotgun (WGS) entry which is preliminary data.</text>
</comment>
<dbReference type="GO" id="GO:0000287">
    <property type="term" value="F:magnesium ion binding"/>
    <property type="evidence" value="ECO:0007669"/>
    <property type="project" value="InterPro"/>
</dbReference>
<gene>
    <name evidence="2" type="ORF">J8A68_004585</name>
</gene>
<evidence type="ECO:0000313" key="2">
    <source>
        <dbReference type="EMBL" id="KAG7661890.1"/>
    </source>
</evidence>
<dbReference type="InterPro" id="IPR008278">
    <property type="entry name" value="4-PPantetheinyl_Trfase_dom"/>
</dbReference>
<organism evidence="2 3">
    <name type="scientific">[Candida] subhashii</name>
    <dbReference type="NCBI Taxonomy" id="561895"/>
    <lineage>
        <taxon>Eukaryota</taxon>
        <taxon>Fungi</taxon>
        <taxon>Dikarya</taxon>
        <taxon>Ascomycota</taxon>
        <taxon>Saccharomycotina</taxon>
        <taxon>Pichiomycetes</taxon>
        <taxon>Debaryomycetaceae</taxon>
        <taxon>Spathaspora</taxon>
    </lineage>
</organism>
<evidence type="ECO:0000259" key="1">
    <source>
        <dbReference type="Pfam" id="PF01648"/>
    </source>
</evidence>
<evidence type="ECO:0000313" key="3">
    <source>
        <dbReference type="Proteomes" id="UP000694255"/>
    </source>
</evidence>
<sequence length="140" mass="16018">MKQVAITVGIGMDIINCRRFDRLLSLKGSSFASRLSKRLLHPIHELPRFESIATNSQRVQFISGSWAAKEAVFKTLDSESQKLFSFKEWYKSNDKRGKPFISSDKYDSEDEQFLLTITHDADFVAATVLRQRIIDLTSSL</sequence>
<dbReference type="Pfam" id="PF01648">
    <property type="entry name" value="ACPS"/>
    <property type="match status" value="1"/>
</dbReference>
<accession>A0A8J5QIK2</accession>
<protein>
    <recommendedName>
        <fullName evidence="1">4'-phosphopantetheinyl transferase domain-containing protein</fullName>
    </recommendedName>
</protein>
<reference evidence="2 3" key="1">
    <citation type="journal article" date="2021" name="DNA Res.">
        <title>Genome analysis of Candida subhashii reveals its hybrid nature and dual mitochondrial genome conformations.</title>
        <authorList>
            <person name="Mixao V."/>
            <person name="Hegedusova E."/>
            <person name="Saus E."/>
            <person name="Pryszcz L.P."/>
            <person name="Cillingova A."/>
            <person name="Nosek J."/>
            <person name="Gabaldon T."/>
        </authorList>
    </citation>
    <scope>NUCLEOTIDE SEQUENCE [LARGE SCALE GENOMIC DNA]</scope>
    <source>
        <strain evidence="2 3">CBS 10753</strain>
    </source>
</reference>
<feature type="domain" description="4'-phosphopantetheinyl transferase" evidence="1">
    <location>
        <begin position="9"/>
        <end position="126"/>
    </location>
</feature>
<dbReference type="EMBL" id="JAGSYN010000190">
    <property type="protein sequence ID" value="KAG7661890.1"/>
    <property type="molecule type" value="Genomic_DNA"/>
</dbReference>
<dbReference type="Proteomes" id="UP000694255">
    <property type="component" value="Unassembled WGS sequence"/>
</dbReference>
<keyword evidence="3" id="KW-1185">Reference proteome</keyword>
<dbReference type="GeneID" id="73471385"/>
<dbReference type="RefSeq" id="XP_049262123.1">
    <property type="nucleotide sequence ID" value="XM_049408560.1"/>
</dbReference>